<evidence type="ECO:0000256" key="1">
    <source>
        <dbReference type="ARBA" id="ARBA00022574"/>
    </source>
</evidence>
<dbReference type="SUPFAM" id="SSF82171">
    <property type="entry name" value="DPP6 N-terminal domain-like"/>
    <property type="match status" value="1"/>
</dbReference>
<dbReference type="KEGG" id="psco:LY89DRAFT_746806"/>
<keyword evidence="1 3" id="KW-0853">WD repeat</keyword>
<gene>
    <name evidence="6" type="ORF">LY89DRAFT_746806</name>
</gene>
<evidence type="ECO:0000313" key="7">
    <source>
        <dbReference type="Proteomes" id="UP000070700"/>
    </source>
</evidence>
<dbReference type="Gene3D" id="2.130.10.10">
    <property type="entry name" value="YVTN repeat-like/Quinoprotein amine dehydrogenase"/>
    <property type="match status" value="2"/>
</dbReference>
<dbReference type="EMBL" id="KQ947414">
    <property type="protein sequence ID" value="KUJ17285.1"/>
    <property type="molecule type" value="Genomic_DNA"/>
</dbReference>
<protein>
    <submittedName>
        <fullName evidence="6">YVTN repeat-like/Quino protein amine dehydrogenase</fullName>
    </submittedName>
</protein>
<evidence type="ECO:0000256" key="4">
    <source>
        <dbReference type="SAM" id="Coils"/>
    </source>
</evidence>
<dbReference type="InterPro" id="IPR001680">
    <property type="entry name" value="WD40_rpt"/>
</dbReference>
<dbReference type="OrthoDB" id="1367865at2759"/>
<dbReference type="Pfam" id="PF00400">
    <property type="entry name" value="WD40"/>
    <property type="match status" value="1"/>
</dbReference>
<dbReference type="RefSeq" id="XP_018071640.1">
    <property type="nucleotide sequence ID" value="XM_018221103.1"/>
</dbReference>
<dbReference type="Proteomes" id="UP000070700">
    <property type="component" value="Unassembled WGS sequence"/>
</dbReference>
<dbReference type="PROSITE" id="PS50294">
    <property type="entry name" value="WD_REPEATS_REGION"/>
    <property type="match status" value="1"/>
</dbReference>
<keyword evidence="2" id="KW-0677">Repeat</keyword>
<evidence type="ECO:0000256" key="2">
    <source>
        <dbReference type="ARBA" id="ARBA00022737"/>
    </source>
</evidence>
<dbReference type="InParanoid" id="A0A194XAT9"/>
<feature type="region of interest" description="Disordered" evidence="5">
    <location>
        <begin position="441"/>
        <end position="475"/>
    </location>
</feature>
<name>A0A194XAT9_MOLSC</name>
<evidence type="ECO:0000256" key="5">
    <source>
        <dbReference type="SAM" id="MobiDB-lite"/>
    </source>
</evidence>
<accession>A0A194XAT9</accession>
<dbReference type="AlphaFoldDB" id="A0A194XAT9"/>
<feature type="coiled-coil region" evidence="4">
    <location>
        <begin position="144"/>
        <end position="171"/>
    </location>
</feature>
<evidence type="ECO:0000256" key="3">
    <source>
        <dbReference type="PROSITE-ProRule" id="PRU00221"/>
    </source>
</evidence>
<dbReference type="PROSITE" id="PS50082">
    <property type="entry name" value="WD_REPEATS_2"/>
    <property type="match status" value="1"/>
</dbReference>
<dbReference type="PROSITE" id="PS00678">
    <property type="entry name" value="WD_REPEATS_1"/>
    <property type="match status" value="1"/>
</dbReference>
<evidence type="ECO:0000313" key="6">
    <source>
        <dbReference type="EMBL" id="KUJ17285.1"/>
    </source>
</evidence>
<dbReference type="InterPro" id="IPR015943">
    <property type="entry name" value="WD40/YVTN_repeat-like_dom_sf"/>
</dbReference>
<organism evidence="6 7">
    <name type="scientific">Mollisia scopiformis</name>
    <name type="common">Conifer needle endophyte fungus</name>
    <name type="synonym">Phialocephala scopiformis</name>
    <dbReference type="NCBI Taxonomy" id="149040"/>
    <lineage>
        <taxon>Eukaryota</taxon>
        <taxon>Fungi</taxon>
        <taxon>Dikarya</taxon>
        <taxon>Ascomycota</taxon>
        <taxon>Pezizomycotina</taxon>
        <taxon>Leotiomycetes</taxon>
        <taxon>Helotiales</taxon>
        <taxon>Mollisiaceae</taxon>
        <taxon>Mollisia</taxon>
    </lineage>
</organism>
<dbReference type="InterPro" id="IPR019775">
    <property type="entry name" value="WD40_repeat_CS"/>
</dbReference>
<dbReference type="PANTHER" id="PTHR19879">
    <property type="entry name" value="TRANSCRIPTION INITIATION FACTOR TFIID"/>
    <property type="match status" value="1"/>
</dbReference>
<reference evidence="6 7" key="1">
    <citation type="submission" date="2015-10" db="EMBL/GenBank/DDBJ databases">
        <title>Full genome of DAOMC 229536 Phialocephala scopiformis, a fungal endophyte of spruce producing the potent anti-insectan compound rugulosin.</title>
        <authorList>
            <consortium name="DOE Joint Genome Institute"/>
            <person name="Walker A.K."/>
            <person name="Frasz S.L."/>
            <person name="Seifert K.A."/>
            <person name="Miller J.D."/>
            <person name="Mondo S.J."/>
            <person name="Labutti K."/>
            <person name="Lipzen A."/>
            <person name="Dockter R."/>
            <person name="Kennedy M."/>
            <person name="Grigoriev I.V."/>
            <person name="Spatafora J.W."/>
        </authorList>
    </citation>
    <scope>NUCLEOTIDE SEQUENCE [LARGE SCALE GENOMIC DNA]</scope>
    <source>
        <strain evidence="6 7">CBS 120377</strain>
    </source>
</reference>
<dbReference type="GeneID" id="28830829"/>
<sequence>MPSYSSGQFYHDWRYAIKKDFADPSGEPVKYAQDGFRTWGRELHKIPLSEAPNGVSVNTDGSLIAIAAKEDILIYDTTSFSQIMVLKGHVSRIDALAFQPGKPKVLVSSAQNNYAGSAPAEPTIIFWDLDEQKKHPIMEDSEVLKIANQAKDNIVKNLQEAQTRIELSTEEEGRLISAIEPVISRIAKTHSVVNRKFIHGRLQGSFQSEIFSPSGSHFIYLPGNRPISNGKDAWDVKIYSMTTNEDAFTLIGHTDCLMWMGYSPDESMIATVAWDQSMRIWDAATGQQKYVFETKGQNWTGGFSPDSTKFAGTCGNGTFYVYSMVDGTTLVEHTPEAGRGWMRALDWSADNNFVAVGGGHGAGSGILFLYDVEKKQVTQERILSTDACKVDQDTKRFLGGFLECCKVRFVDGGRKVAALTGGDGGIETYDLNTWEKWRFTRPGIDPESEEDVNEDEGKAEESTEKGQKKEKEKAHGGYAMQVWEDQKMGKVFIASMDTDAVRIWDVLMTMGNES</sequence>
<keyword evidence="4" id="KW-0175">Coiled coil</keyword>
<keyword evidence="7" id="KW-1185">Reference proteome</keyword>
<proteinExistence type="predicted"/>
<dbReference type="PANTHER" id="PTHR19879:SF9">
    <property type="entry name" value="TRANSCRIPTION INITIATION FACTOR TFIID SUBUNIT 5"/>
    <property type="match status" value="1"/>
</dbReference>
<dbReference type="STRING" id="149040.A0A194XAT9"/>
<dbReference type="SMART" id="SM00320">
    <property type="entry name" value="WD40"/>
    <property type="match status" value="5"/>
</dbReference>
<feature type="compositionally biased region" description="Basic and acidic residues" evidence="5">
    <location>
        <begin position="455"/>
        <end position="475"/>
    </location>
</feature>
<feature type="repeat" description="WD" evidence="3">
    <location>
        <begin position="250"/>
        <end position="291"/>
    </location>
</feature>